<comment type="caution">
    <text evidence="8">The sequence shown here is derived from an EMBL/GenBank/DDBJ whole genome shotgun (WGS) entry which is preliminary data.</text>
</comment>
<dbReference type="AlphaFoldDB" id="A0A835XQ28"/>
<evidence type="ECO:0000313" key="8">
    <source>
        <dbReference type="EMBL" id="KAG2486893.1"/>
    </source>
</evidence>
<evidence type="ECO:0000256" key="6">
    <source>
        <dbReference type="SAM" id="MobiDB-lite"/>
    </source>
</evidence>
<reference evidence="8" key="1">
    <citation type="journal article" date="2020" name="bioRxiv">
        <title>Comparative genomics of Chlamydomonas.</title>
        <authorList>
            <person name="Craig R.J."/>
            <person name="Hasan A.R."/>
            <person name="Ness R.W."/>
            <person name="Keightley P.D."/>
        </authorList>
    </citation>
    <scope>NUCLEOTIDE SEQUENCE</scope>
    <source>
        <strain evidence="8">CCAP 11/70</strain>
    </source>
</reference>
<feature type="compositionally biased region" description="Basic and acidic residues" evidence="6">
    <location>
        <begin position="53"/>
        <end position="71"/>
    </location>
</feature>
<dbReference type="Gene3D" id="1.10.510.10">
    <property type="entry name" value="Transferase(Phosphotransferase) domain 1"/>
    <property type="match status" value="1"/>
</dbReference>
<dbReference type="PROSITE" id="PS50011">
    <property type="entry name" value="PROTEIN_KINASE_DOM"/>
    <property type="match status" value="1"/>
</dbReference>
<dbReference type="SUPFAM" id="SSF56112">
    <property type="entry name" value="Protein kinase-like (PK-like)"/>
    <property type="match status" value="1"/>
</dbReference>
<dbReference type="GO" id="GO:0004672">
    <property type="term" value="F:protein kinase activity"/>
    <property type="evidence" value="ECO:0007669"/>
    <property type="project" value="InterPro"/>
</dbReference>
<gene>
    <name evidence="8" type="ORF">HYH03_014487</name>
</gene>
<keyword evidence="3" id="KW-0547">Nucleotide-binding</keyword>
<feature type="region of interest" description="Disordered" evidence="6">
    <location>
        <begin position="1"/>
        <end position="98"/>
    </location>
</feature>
<dbReference type="InterPro" id="IPR050538">
    <property type="entry name" value="MAP_kinase_kinase_kinase"/>
</dbReference>
<dbReference type="Pfam" id="PF00069">
    <property type="entry name" value="Pkinase"/>
    <property type="match status" value="1"/>
</dbReference>
<keyword evidence="4" id="KW-0418">Kinase</keyword>
<keyword evidence="9" id="KW-1185">Reference proteome</keyword>
<dbReference type="OrthoDB" id="266718at2759"/>
<dbReference type="GO" id="GO:0005524">
    <property type="term" value="F:ATP binding"/>
    <property type="evidence" value="ECO:0007669"/>
    <property type="project" value="UniProtKB-KW"/>
</dbReference>
<evidence type="ECO:0000256" key="1">
    <source>
        <dbReference type="ARBA" id="ARBA00006529"/>
    </source>
</evidence>
<dbReference type="PANTHER" id="PTHR48016:SF56">
    <property type="entry name" value="MAPKK KINASE"/>
    <property type="match status" value="1"/>
</dbReference>
<sequence>MTKTSAKALARDKLWQQNNRGKVHVIHKRWRDKNKPQLAAKAKRFYSKKANRDKRDATARAWEEKNREKRNAQARARSAKKKARAAAAAAAKPPPPKPADFDSLLAEYEQFVLDLPFVFYPRCGNVWSMNSDLLGKGRGAGIEWFGMINRITREPGEDGRAGTGRQTGLGEKWDLWAQLGGNVLVSRDGVVKLADFGASKAYRDHTITDCMKSVRGSVFWMAPEVIRGTGYGRRADIWSLGCTVIEMLTGAHPWPHLDNQWTAMFTIAKTEEGPPRPKGISEEAARFLDKCLQFDPAKRPTAAELLQDPFVARLGGPVSGEDRLQHSF</sequence>
<comment type="similarity">
    <text evidence="1">Belongs to the protein kinase superfamily. STE Ser/Thr protein kinase family. MAP kinase kinase kinase subfamily.</text>
</comment>
<dbReference type="PANTHER" id="PTHR48016">
    <property type="entry name" value="MAP KINASE KINASE KINASE SSK2-RELATED-RELATED"/>
    <property type="match status" value="1"/>
</dbReference>
<dbReference type="InterPro" id="IPR011009">
    <property type="entry name" value="Kinase-like_dom_sf"/>
</dbReference>
<evidence type="ECO:0000256" key="5">
    <source>
        <dbReference type="ARBA" id="ARBA00022840"/>
    </source>
</evidence>
<feature type="compositionally biased region" description="Basic residues" evidence="6">
    <location>
        <begin position="21"/>
        <end position="32"/>
    </location>
</feature>
<accession>A0A835XQ28</accession>
<evidence type="ECO:0000313" key="9">
    <source>
        <dbReference type="Proteomes" id="UP000612055"/>
    </source>
</evidence>
<dbReference type="InterPro" id="IPR000719">
    <property type="entry name" value="Prot_kinase_dom"/>
</dbReference>
<evidence type="ECO:0000256" key="3">
    <source>
        <dbReference type="ARBA" id="ARBA00022741"/>
    </source>
</evidence>
<dbReference type="Proteomes" id="UP000612055">
    <property type="component" value="Unassembled WGS sequence"/>
</dbReference>
<dbReference type="EMBL" id="JAEHOE010000105">
    <property type="protein sequence ID" value="KAG2486893.1"/>
    <property type="molecule type" value="Genomic_DNA"/>
</dbReference>
<feature type="compositionally biased region" description="Basic residues" evidence="6">
    <location>
        <begin position="41"/>
        <end position="52"/>
    </location>
</feature>
<evidence type="ECO:0000256" key="2">
    <source>
        <dbReference type="ARBA" id="ARBA00022679"/>
    </source>
</evidence>
<evidence type="ECO:0000259" key="7">
    <source>
        <dbReference type="PROSITE" id="PS50011"/>
    </source>
</evidence>
<feature type="domain" description="Protein kinase" evidence="7">
    <location>
        <begin position="9"/>
        <end position="311"/>
    </location>
</feature>
<name>A0A835XQ28_9CHLO</name>
<proteinExistence type="inferred from homology"/>
<keyword evidence="5" id="KW-0067">ATP-binding</keyword>
<organism evidence="8 9">
    <name type="scientific">Edaphochlamys debaryana</name>
    <dbReference type="NCBI Taxonomy" id="47281"/>
    <lineage>
        <taxon>Eukaryota</taxon>
        <taxon>Viridiplantae</taxon>
        <taxon>Chlorophyta</taxon>
        <taxon>core chlorophytes</taxon>
        <taxon>Chlorophyceae</taxon>
        <taxon>CS clade</taxon>
        <taxon>Chlamydomonadales</taxon>
        <taxon>Chlamydomonadales incertae sedis</taxon>
        <taxon>Edaphochlamys</taxon>
    </lineage>
</organism>
<keyword evidence="2" id="KW-0808">Transferase</keyword>
<evidence type="ECO:0000256" key="4">
    <source>
        <dbReference type="ARBA" id="ARBA00022777"/>
    </source>
</evidence>
<protein>
    <recommendedName>
        <fullName evidence="7">Protein kinase domain-containing protein</fullName>
    </recommendedName>
</protein>